<keyword evidence="6" id="KW-1185">Reference proteome</keyword>
<dbReference type="SMART" id="SM00320">
    <property type="entry name" value="WD40"/>
    <property type="match status" value="7"/>
</dbReference>
<dbReference type="PANTHER" id="PTHR19848:SF0">
    <property type="entry name" value="NOTCHLESS PROTEIN HOMOLOG 1"/>
    <property type="match status" value="1"/>
</dbReference>
<evidence type="ECO:0000313" key="6">
    <source>
        <dbReference type="Proteomes" id="UP001652625"/>
    </source>
</evidence>
<dbReference type="InterPro" id="IPR001680">
    <property type="entry name" value="WD40_rpt"/>
</dbReference>
<comment type="subcellular location">
    <subcellularLocation>
        <location evidence="1">Nucleus</location>
    </subcellularLocation>
</comment>
<proteinExistence type="predicted"/>
<evidence type="ECO:0000256" key="2">
    <source>
        <dbReference type="ARBA" id="ARBA00022574"/>
    </source>
</evidence>
<dbReference type="InterPro" id="IPR024977">
    <property type="entry name" value="Apc4-like_WD40_dom"/>
</dbReference>
<evidence type="ECO:0000256" key="3">
    <source>
        <dbReference type="ARBA" id="ARBA00022737"/>
    </source>
</evidence>
<name>A0ABM4BVH6_HYDVU</name>
<keyword evidence="2" id="KW-0853">WD repeat</keyword>
<dbReference type="PANTHER" id="PTHR19848">
    <property type="entry name" value="WD40 REPEAT PROTEIN"/>
    <property type="match status" value="1"/>
</dbReference>
<dbReference type="Pfam" id="PF12894">
    <property type="entry name" value="ANAPC4_WD40"/>
    <property type="match status" value="1"/>
</dbReference>
<keyword evidence="4" id="KW-0539">Nucleus</keyword>
<sequence>MLSLSIKNCWGVASLRQSVGFPACEEYEYFAPLGSCIVCWNIVLHKKVLQFQAHSDLIVVMSKSKSDFVLTVSYSGEIKLWTKKFDYISGCNFPSNNVTFGTWSENSSHFAVISNSPKSMIVVYSIKCVTDETPVIKQVMEYMAPLATDIDAKAIKCCFSFCVFYYRYIIVIYQTEKTSDIYKICLQTNDTLTVKIRPLGDDCNGVYCLSEIKKNMFALGLNQGIFAIYNADTLDLVSIILASGSPQVCMWYGECLLTVSYLSGKINLWNTDGMLIQEYKDAPTGSIVSVQQSLHNSSSIWVGGIMSLHYITLSESCIQQSLDLSFHMVTGCGIDISSEKIVASGDFTGQVLLWQNDCELPIKKHCFTNSVRCLLWCEDILLIGLLDGQMYQWKLCDEDFEPTEVYNFIGGVVSIKTNHDRRKLAVGTTCGFLYIFSLQLINGFLKFDILYCNVQHAAKHANNQSVDMEIWSLTWSPDNNLIATASEDQTCLINDSENGKILHVLIGHTSAVTSVGWKILSSSKNILVTCADDQTARVYDGISFEFLKVLDTYDVYGWHTLTYIVIDVKKDFLLISTQNGYVVVWNLRDYKCYAKYKLHSGSIEGLVIHKDHILTIGSDCVVNNFSIKEGALVTVLK</sequence>
<reference evidence="7" key="1">
    <citation type="submission" date="2025-08" db="UniProtKB">
        <authorList>
            <consortium name="RefSeq"/>
        </authorList>
    </citation>
    <scope>IDENTIFICATION</scope>
</reference>
<dbReference type="InterPro" id="IPR011044">
    <property type="entry name" value="Quino_amine_DH_bsu"/>
</dbReference>
<evidence type="ECO:0000313" key="7">
    <source>
        <dbReference type="RefSeq" id="XP_065653196.1"/>
    </source>
</evidence>
<evidence type="ECO:0000259" key="5">
    <source>
        <dbReference type="Pfam" id="PF12894"/>
    </source>
</evidence>
<organism evidence="6 7">
    <name type="scientific">Hydra vulgaris</name>
    <name type="common">Hydra</name>
    <name type="synonym">Hydra attenuata</name>
    <dbReference type="NCBI Taxonomy" id="6087"/>
    <lineage>
        <taxon>Eukaryota</taxon>
        <taxon>Metazoa</taxon>
        <taxon>Cnidaria</taxon>
        <taxon>Hydrozoa</taxon>
        <taxon>Hydroidolina</taxon>
        <taxon>Anthoathecata</taxon>
        <taxon>Aplanulata</taxon>
        <taxon>Hydridae</taxon>
        <taxon>Hydra</taxon>
    </lineage>
</organism>
<dbReference type="InterPro" id="IPR036322">
    <property type="entry name" value="WD40_repeat_dom_sf"/>
</dbReference>
<evidence type="ECO:0000256" key="4">
    <source>
        <dbReference type="ARBA" id="ARBA00023242"/>
    </source>
</evidence>
<gene>
    <name evidence="7" type="primary">LOC136080465</name>
</gene>
<accession>A0ABM4BVH6</accession>
<protein>
    <submittedName>
        <fullName evidence="7">Uncharacterized protein LOC136080465 isoform X1</fullName>
    </submittedName>
</protein>
<dbReference type="Gene3D" id="2.130.10.10">
    <property type="entry name" value="YVTN repeat-like/Quinoprotein amine dehydrogenase"/>
    <property type="match status" value="4"/>
</dbReference>
<dbReference type="Proteomes" id="UP001652625">
    <property type="component" value="Chromosome 05"/>
</dbReference>
<dbReference type="SUPFAM" id="SSF50978">
    <property type="entry name" value="WD40 repeat-like"/>
    <property type="match status" value="2"/>
</dbReference>
<keyword evidence="3" id="KW-0677">Repeat</keyword>
<dbReference type="InterPro" id="IPR015943">
    <property type="entry name" value="WD40/YVTN_repeat-like_dom_sf"/>
</dbReference>
<evidence type="ECO:0000256" key="1">
    <source>
        <dbReference type="ARBA" id="ARBA00004123"/>
    </source>
</evidence>
<dbReference type="SUPFAM" id="SSF50969">
    <property type="entry name" value="YVTN repeat-like/Quinoprotein amine dehydrogenase"/>
    <property type="match status" value="1"/>
</dbReference>
<feature type="domain" description="Anaphase-promoting complex subunit 4-like WD40" evidence="5">
    <location>
        <begin position="462"/>
        <end position="518"/>
    </location>
</feature>
<dbReference type="RefSeq" id="XP_065653196.1">
    <property type="nucleotide sequence ID" value="XM_065797124.1"/>
</dbReference>
<dbReference type="GeneID" id="136080465"/>